<dbReference type="AlphaFoldDB" id="Q5DD21"/>
<organism evidence="1">
    <name type="scientific">Schistosoma japonicum</name>
    <name type="common">Blood fluke</name>
    <dbReference type="NCBI Taxonomy" id="6182"/>
    <lineage>
        <taxon>Eukaryota</taxon>
        <taxon>Metazoa</taxon>
        <taxon>Spiralia</taxon>
        <taxon>Lophotrochozoa</taxon>
        <taxon>Platyhelminthes</taxon>
        <taxon>Trematoda</taxon>
        <taxon>Digenea</taxon>
        <taxon>Strigeidida</taxon>
        <taxon>Schistosomatoidea</taxon>
        <taxon>Schistosomatidae</taxon>
        <taxon>Schistosoma</taxon>
    </lineage>
</organism>
<reference evidence="1" key="2">
    <citation type="journal article" date="2006" name="PLoS Pathog.">
        <title>New perspectives on host-parasite interplay by comparative transcriptomic and proteomic analyses of Schistosoma japonicum.</title>
        <authorList>
            <person name="Liu F."/>
            <person name="Lu J."/>
            <person name="Hu W."/>
            <person name="Wang S.Y."/>
            <person name="Cui S.J."/>
            <person name="Chi M."/>
            <person name="Yan Q."/>
            <person name="Wang X.R."/>
            <person name="Song H.D."/>
            <person name="Xu X.N."/>
            <person name="Wang J.J."/>
            <person name="Zhang X.L."/>
            <person name="Zhang X."/>
            <person name="Wang Z.Q."/>
            <person name="Xue C.L."/>
            <person name="Brindley P.J."/>
            <person name="McManus D.P."/>
            <person name="Yang P.Y."/>
            <person name="Feng Z."/>
            <person name="Chen Z."/>
            <person name="Han Z.G."/>
        </authorList>
    </citation>
    <scope>NUCLEOTIDE SEQUENCE</scope>
</reference>
<protein>
    <submittedName>
        <fullName evidence="1">SJCHGC09247 protein</fullName>
    </submittedName>
</protein>
<reference evidence="1" key="1">
    <citation type="submission" date="2004-11" db="EMBL/GenBank/DDBJ databases">
        <title>The full-length cDNA sequences of Schistosoma japonicum genes.</title>
        <authorList>
            <person name="Han Z."/>
        </authorList>
    </citation>
    <scope>NUCLEOTIDE SEQUENCE</scope>
</reference>
<sequence length="212" mass="23418">MSATHDDLCIMSNSAVTSNGHGVNYIGVTSPGNYKKMLIDRYLLSQSKSHGTVYRTDPFNKTIHFPSLEGTSRDVSNHNTVKLSLETGCTLSDGSIGGKLNSWDDEINKSQFIMGPTFYDISTGELFDDGSKDQRNVIESTIYSSHNRCHNTFNPNGTLGSPIRSLDHEICNPDSSIAERKLLFNSEDQGQEMSTAYIDPTVEHIASCVCYF</sequence>
<name>Q5DD21_SCHJA</name>
<evidence type="ECO:0000313" key="1">
    <source>
        <dbReference type="EMBL" id="AAW26285.1"/>
    </source>
</evidence>
<proteinExistence type="evidence at transcript level"/>
<accession>Q5DD21</accession>
<dbReference type="EMBL" id="AY814553">
    <property type="protein sequence ID" value="AAW26285.1"/>
    <property type="molecule type" value="mRNA"/>
</dbReference>